<feature type="compositionally biased region" description="Gly residues" evidence="1">
    <location>
        <begin position="30"/>
        <end position="138"/>
    </location>
</feature>
<dbReference type="InterPro" id="IPR041127">
    <property type="entry name" value="PET_hydrolase/cutinase-like"/>
</dbReference>
<dbReference type="EMBL" id="CP012670">
    <property type="protein sequence ID" value="AUX23347.1"/>
    <property type="molecule type" value="Genomic_DNA"/>
</dbReference>
<feature type="domain" description="PET hydrolase/cutinase-like" evidence="3">
    <location>
        <begin position="239"/>
        <end position="408"/>
    </location>
</feature>
<protein>
    <recommendedName>
        <fullName evidence="3">PET hydrolase/cutinase-like domain-containing protein</fullName>
    </recommendedName>
</protein>
<dbReference type="InterPro" id="IPR029058">
    <property type="entry name" value="AB_hydrolase_fold"/>
</dbReference>
<dbReference type="PROSITE" id="PS51257">
    <property type="entry name" value="PROKAR_LIPOPROTEIN"/>
    <property type="match status" value="1"/>
</dbReference>
<evidence type="ECO:0000313" key="5">
    <source>
        <dbReference type="Proteomes" id="UP000295781"/>
    </source>
</evidence>
<sequence length="427" mass="41748">MRRWLLALGVCVSTAACGNGSNGDAAASGGAVGTDSGGTGSGGTASGGATGSGGTASGGATGSGGTASGGATGSGGTASGGATGSGGTAESGGASSGGAGGSASGGSSGATGGAASGGQPGSGGQGNAGSGGTTGSGGSVSSCVGDPFPTADPTKTGPFSVTADKNVGPLAGVVPDPIYGDEQQRFNVYRPSNIATSGHCHPILIWANGYRDNPEQNPPKCVVNAGNNQWCGQYGPIVNHLASHGFVVVASLSTATAEGDPLPTTAGLDWILEQAEDASSPYYHALDTTKIGQLGHSYGGMSTCKTASDPRFSALGTICGTGALEGVHTPMLFFCGGNDSTVKCSGVHDVFKTVTDQPAFFLNELNADHGSWVYQGANGVSLSSAAAWFRVHLMDDTANRNFFYGDNCKFCTDGRVQAEQNALMKVP</sequence>
<dbReference type="Proteomes" id="UP000295781">
    <property type="component" value="Chromosome"/>
</dbReference>
<evidence type="ECO:0000259" key="3">
    <source>
        <dbReference type="Pfam" id="PF12740"/>
    </source>
</evidence>
<evidence type="ECO:0000313" key="4">
    <source>
        <dbReference type="EMBL" id="AUX23347.1"/>
    </source>
</evidence>
<feature type="chain" id="PRO_5020456600" description="PET hydrolase/cutinase-like domain-containing protein" evidence="2">
    <location>
        <begin position="19"/>
        <end position="427"/>
    </location>
</feature>
<reference evidence="4 5" key="1">
    <citation type="submission" date="2015-09" db="EMBL/GenBank/DDBJ databases">
        <title>Sorangium comparison.</title>
        <authorList>
            <person name="Zaburannyi N."/>
            <person name="Bunk B."/>
            <person name="Overmann J."/>
            <person name="Mueller R."/>
        </authorList>
    </citation>
    <scope>NUCLEOTIDE SEQUENCE [LARGE SCALE GENOMIC DNA]</scope>
    <source>
        <strain evidence="4 5">So ceGT47</strain>
    </source>
</reference>
<keyword evidence="2" id="KW-0732">Signal</keyword>
<evidence type="ECO:0000256" key="1">
    <source>
        <dbReference type="SAM" id="MobiDB-lite"/>
    </source>
</evidence>
<feature type="signal peptide" evidence="2">
    <location>
        <begin position="1"/>
        <end position="18"/>
    </location>
</feature>
<dbReference type="Gene3D" id="3.40.50.1820">
    <property type="entry name" value="alpha/beta hydrolase"/>
    <property type="match status" value="1"/>
</dbReference>
<accession>A0A4P2Q228</accession>
<dbReference type="SUPFAM" id="SSF53474">
    <property type="entry name" value="alpha/beta-Hydrolases"/>
    <property type="match status" value="1"/>
</dbReference>
<gene>
    <name evidence="4" type="ORF">SOCEGT47_038700</name>
</gene>
<organism evidence="4 5">
    <name type="scientific">Sorangium cellulosum</name>
    <name type="common">Polyangium cellulosum</name>
    <dbReference type="NCBI Taxonomy" id="56"/>
    <lineage>
        <taxon>Bacteria</taxon>
        <taxon>Pseudomonadati</taxon>
        <taxon>Myxococcota</taxon>
        <taxon>Polyangia</taxon>
        <taxon>Polyangiales</taxon>
        <taxon>Polyangiaceae</taxon>
        <taxon>Sorangium</taxon>
    </lineage>
</organism>
<feature type="region of interest" description="Disordered" evidence="1">
    <location>
        <begin position="25"/>
        <end position="162"/>
    </location>
</feature>
<proteinExistence type="predicted"/>
<dbReference type="AlphaFoldDB" id="A0A4P2Q228"/>
<name>A0A4P2Q228_SORCE</name>
<evidence type="ECO:0000256" key="2">
    <source>
        <dbReference type="SAM" id="SignalP"/>
    </source>
</evidence>
<dbReference type="Pfam" id="PF12740">
    <property type="entry name" value="PETase"/>
    <property type="match status" value="1"/>
</dbReference>